<dbReference type="CDD" id="cd01991">
    <property type="entry name" value="Asn_synthase_B_C"/>
    <property type="match status" value="1"/>
</dbReference>
<evidence type="ECO:0000256" key="8">
    <source>
        <dbReference type="PIRSR" id="PIRSR001589-2"/>
    </source>
</evidence>
<keyword evidence="4 8" id="KW-0547">Nucleotide-binding</keyword>
<comment type="similarity">
    <text evidence="2">Belongs to the asparagine synthetase family.</text>
</comment>
<dbReference type="PROSITE" id="PS51278">
    <property type="entry name" value="GATASE_TYPE_2"/>
    <property type="match status" value="1"/>
</dbReference>
<comment type="caution">
    <text evidence="10">The sequence shown here is derived from an EMBL/GenBank/DDBJ whole genome shotgun (WGS) entry which is preliminary data.</text>
</comment>
<feature type="binding site" evidence="8">
    <location>
        <position position="138"/>
    </location>
    <ligand>
        <name>L-glutamine</name>
        <dbReference type="ChEBI" id="CHEBI:58359"/>
    </ligand>
</feature>
<dbReference type="Gene3D" id="3.40.50.620">
    <property type="entry name" value="HUPs"/>
    <property type="match status" value="1"/>
</dbReference>
<dbReference type="GO" id="GO:0006529">
    <property type="term" value="P:asparagine biosynthetic process"/>
    <property type="evidence" value="ECO:0007669"/>
    <property type="project" value="InterPro"/>
</dbReference>
<dbReference type="PANTHER" id="PTHR43284:SF1">
    <property type="entry name" value="ASPARAGINE SYNTHETASE"/>
    <property type="match status" value="1"/>
</dbReference>
<dbReference type="SUPFAM" id="SSF52402">
    <property type="entry name" value="Adenine nucleotide alpha hydrolases-like"/>
    <property type="match status" value="1"/>
</dbReference>
<keyword evidence="5 8" id="KW-0067">ATP-binding</keyword>
<dbReference type="InterPro" id="IPR051786">
    <property type="entry name" value="ASN_synthetase/amidase"/>
</dbReference>
<sequence>MCGIAGLYRSDGRIDLGRLHHMQRLLRHRGPDDEGMVLIDPARGAALPLGGPDTPRDVYASPHRWSPGHHPLDADAGEFRVGLASRRLAIVDLSPAGHQPMCDADGRSWIAYNGEVYNHVELRQELESIGERFVGGSDTEVILAAYRRWGRECLARLNGMFALAIWDGARRELFCARDRFGVKPFYYQWDGRSLAFASEPKALVLTQARRIAPRLEAVRDLIALDWVDHEAHTFFDGLMQLPAGHWMAVSADGLAIRRWWTLDPARRATGRAADWEREFAARFDDAVRLRLRADVEVGSCLSGGLDSSAVVTTASGMLERPIHAFTCAYDEGPEYDERPYVRTVVEASGAVSHVIVPDGADFWDTFDALTLAQDEPTAGPGVYSQWHVMRLAHAQGLKVLLDGQGGDETLAGYWRYLPLRLRDLVATGRLGAFGHMFGAVADRLGATTALALMIEPWIPSALVAPLRRRYGAGKDRVLAPRLRRLPATATTAPAGFPSAVSRQQAFDTLQRLLPSLLRYEDRNSMAFSIETRLPFLDYRLVEFVFSLPDGQKLDGTTSKAILRR</sequence>
<evidence type="ECO:0000256" key="1">
    <source>
        <dbReference type="ARBA" id="ARBA00005187"/>
    </source>
</evidence>
<proteinExistence type="inferred from homology"/>
<dbReference type="InterPro" id="IPR029055">
    <property type="entry name" value="Ntn_hydrolases_N"/>
</dbReference>
<dbReference type="EMBL" id="JACQAY010000322">
    <property type="protein sequence ID" value="MBI3540521.1"/>
    <property type="molecule type" value="Genomic_DNA"/>
</dbReference>
<feature type="non-terminal residue" evidence="10">
    <location>
        <position position="564"/>
    </location>
</feature>
<dbReference type="InterPro" id="IPR001962">
    <property type="entry name" value="Asn_synthase"/>
</dbReference>
<evidence type="ECO:0000256" key="2">
    <source>
        <dbReference type="ARBA" id="ARBA00005752"/>
    </source>
</evidence>
<dbReference type="GO" id="GO:0005524">
    <property type="term" value="F:ATP binding"/>
    <property type="evidence" value="ECO:0007669"/>
    <property type="project" value="UniProtKB-KW"/>
</dbReference>
<dbReference type="PANTHER" id="PTHR43284">
    <property type="entry name" value="ASPARAGINE SYNTHETASE (GLUTAMINE-HYDROLYZING)"/>
    <property type="match status" value="1"/>
</dbReference>
<dbReference type="Proteomes" id="UP000807850">
    <property type="component" value="Unassembled WGS sequence"/>
</dbReference>
<name>A0A9D6L874_UNCEI</name>
<keyword evidence="6" id="KW-0315">Glutamine amidotransferase</keyword>
<evidence type="ECO:0000259" key="9">
    <source>
        <dbReference type="PROSITE" id="PS51278"/>
    </source>
</evidence>
<comment type="pathway">
    <text evidence="1">Amino-acid biosynthesis; L-asparagine biosynthesis; L-asparagine from L-aspartate (L-Gln route): step 1/1.</text>
</comment>
<feature type="domain" description="Glutamine amidotransferase type-2" evidence="9">
    <location>
        <begin position="2"/>
        <end position="252"/>
    </location>
</feature>
<comment type="catalytic activity">
    <reaction evidence="7">
        <text>L-aspartate + L-glutamine + ATP + H2O = L-asparagine + L-glutamate + AMP + diphosphate + H(+)</text>
        <dbReference type="Rhea" id="RHEA:12228"/>
        <dbReference type="ChEBI" id="CHEBI:15377"/>
        <dbReference type="ChEBI" id="CHEBI:15378"/>
        <dbReference type="ChEBI" id="CHEBI:29985"/>
        <dbReference type="ChEBI" id="CHEBI:29991"/>
        <dbReference type="ChEBI" id="CHEBI:30616"/>
        <dbReference type="ChEBI" id="CHEBI:33019"/>
        <dbReference type="ChEBI" id="CHEBI:58048"/>
        <dbReference type="ChEBI" id="CHEBI:58359"/>
        <dbReference type="ChEBI" id="CHEBI:456215"/>
        <dbReference type="EC" id="6.3.5.4"/>
    </reaction>
</comment>
<dbReference type="PIRSF" id="PIRSF001589">
    <property type="entry name" value="Asn_synthetase_glu-h"/>
    <property type="match status" value="1"/>
</dbReference>
<dbReference type="GO" id="GO:0004066">
    <property type="term" value="F:asparagine synthase (glutamine-hydrolyzing) activity"/>
    <property type="evidence" value="ECO:0007669"/>
    <property type="project" value="UniProtKB-EC"/>
</dbReference>
<gene>
    <name evidence="10" type="primary">asnB</name>
    <name evidence="10" type="ORF">HY076_09635</name>
</gene>
<evidence type="ECO:0000256" key="3">
    <source>
        <dbReference type="ARBA" id="ARBA00012737"/>
    </source>
</evidence>
<protein>
    <recommendedName>
        <fullName evidence="3">asparagine synthase (glutamine-hydrolyzing)</fullName>
        <ecNumber evidence="3">6.3.5.4</ecNumber>
    </recommendedName>
</protein>
<evidence type="ECO:0000256" key="7">
    <source>
        <dbReference type="ARBA" id="ARBA00048741"/>
    </source>
</evidence>
<keyword evidence="10" id="KW-0436">Ligase</keyword>
<dbReference type="CDD" id="cd00712">
    <property type="entry name" value="AsnB"/>
    <property type="match status" value="1"/>
</dbReference>
<dbReference type="InterPro" id="IPR017932">
    <property type="entry name" value="GATase_2_dom"/>
</dbReference>
<evidence type="ECO:0000256" key="5">
    <source>
        <dbReference type="ARBA" id="ARBA00022840"/>
    </source>
</evidence>
<reference evidence="10" key="1">
    <citation type="submission" date="2020-07" db="EMBL/GenBank/DDBJ databases">
        <title>Huge and variable diversity of episymbiotic CPR bacteria and DPANN archaea in groundwater ecosystems.</title>
        <authorList>
            <person name="He C.Y."/>
            <person name="Keren R."/>
            <person name="Whittaker M."/>
            <person name="Farag I.F."/>
            <person name="Doudna J."/>
            <person name="Cate J.H.D."/>
            <person name="Banfield J.F."/>
        </authorList>
    </citation>
    <scope>NUCLEOTIDE SEQUENCE</scope>
    <source>
        <strain evidence="10">NC_groundwater_928_Pr1_S-0.2um_72_17</strain>
    </source>
</reference>
<dbReference type="Pfam" id="PF00733">
    <property type="entry name" value="Asn_synthase"/>
    <property type="match status" value="1"/>
</dbReference>
<dbReference type="Gene3D" id="3.60.20.10">
    <property type="entry name" value="Glutamine Phosphoribosylpyrophosphate, subunit 1, domain 1"/>
    <property type="match status" value="1"/>
</dbReference>
<evidence type="ECO:0000313" key="11">
    <source>
        <dbReference type="Proteomes" id="UP000807850"/>
    </source>
</evidence>
<organism evidence="10 11">
    <name type="scientific">Eiseniibacteriota bacterium</name>
    <dbReference type="NCBI Taxonomy" id="2212470"/>
    <lineage>
        <taxon>Bacteria</taxon>
        <taxon>Candidatus Eiseniibacteriota</taxon>
    </lineage>
</organism>
<dbReference type="InterPro" id="IPR006426">
    <property type="entry name" value="Asn_synth_AEB"/>
</dbReference>
<dbReference type="InterPro" id="IPR033738">
    <property type="entry name" value="AsnB_N"/>
</dbReference>
<evidence type="ECO:0000256" key="6">
    <source>
        <dbReference type="ARBA" id="ARBA00022962"/>
    </source>
</evidence>
<evidence type="ECO:0000256" key="4">
    <source>
        <dbReference type="ARBA" id="ARBA00022741"/>
    </source>
</evidence>
<dbReference type="GO" id="GO:0005829">
    <property type="term" value="C:cytosol"/>
    <property type="evidence" value="ECO:0007669"/>
    <property type="project" value="TreeGrafter"/>
</dbReference>
<dbReference type="SUPFAM" id="SSF56235">
    <property type="entry name" value="N-terminal nucleophile aminohydrolases (Ntn hydrolases)"/>
    <property type="match status" value="1"/>
</dbReference>
<evidence type="ECO:0000313" key="10">
    <source>
        <dbReference type="EMBL" id="MBI3540521.1"/>
    </source>
</evidence>
<dbReference type="InterPro" id="IPR014729">
    <property type="entry name" value="Rossmann-like_a/b/a_fold"/>
</dbReference>
<dbReference type="AlphaFoldDB" id="A0A9D6L874"/>
<accession>A0A9D6L874</accession>
<dbReference type="Pfam" id="PF13537">
    <property type="entry name" value="GATase_7"/>
    <property type="match status" value="1"/>
</dbReference>
<dbReference type="EC" id="6.3.5.4" evidence="3"/>
<dbReference type="NCBIfam" id="TIGR01536">
    <property type="entry name" value="asn_synth_AEB"/>
    <property type="match status" value="1"/>
</dbReference>